<reference evidence="2" key="2">
    <citation type="submission" date="2023-06" db="EMBL/GenBank/DDBJ databases">
        <authorList>
            <consortium name="Lawrence Berkeley National Laboratory"/>
            <person name="Mondo S.J."/>
            <person name="Hensen N."/>
            <person name="Bonometti L."/>
            <person name="Westerberg I."/>
            <person name="Brannstrom I.O."/>
            <person name="Guillou S."/>
            <person name="Cros-Aarteil S."/>
            <person name="Calhoun S."/>
            <person name="Haridas S."/>
            <person name="Kuo A."/>
            <person name="Pangilinan J."/>
            <person name="Riley R."/>
            <person name="Labutti K."/>
            <person name="Andreopoulos B."/>
            <person name="Lipzen A."/>
            <person name="Chen C."/>
            <person name="Yanf M."/>
            <person name="Daum C."/>
            <person name="Ng V."/>
            <person name="Clum A."/>
            <person name="Steindorff A."/>
            <person name="Ohm R."/>
            <person name="Martin F."/>
            <person name="Silar P."/>
            <person name="Natvig D."/>
            <person name="Lalanne C."/>
            <person name="Gautier V."/>
            <person name="Ament-Velasquez S.L."/>
            <person name="Kruys A."/>
            <person name="Hutchinson M.I."/>
            <person name="Powell A.J."/>
            <person name="Barry K."/>
            <person name="Miller A.N."/>
            <person name="Grigoriev I.V."/>
            <person name="Debuchy R."/>
            <person name="Gladieux P."/>
            <person name="Thoren M.H."/>
            <person name="Johannesson H."/>
        </authorList>
    </citation>
    <scope>NUCLEOTIDE SEQUENCE</scope>
    <source>
        <strain evidence="2">PSN324</strain>
    </source>
</reference>
<dbReference type="AlphaFoldDB" id="A0AAV9HRH5"/>
<dbReference type="GO" id="GO:0016491">
    <property type="term" value="F:oxidoreductase activity"/>
    <property type="evidence" value="ECO:0007669"/>
    <property type="project" value="UniProtKB-KW"/>
</dbReference>
<dbReference type="Pfam" id="PF00106">
    <property type="entry name" value="adh_short"/>
    <property type="match status" value="1"/>
</dbReference>
<evidence type="ECO:0000256" key="1">
    <source>
        <dbReference type="ARBA" id="ARBA00023002"/>
    </source>
</evidence>
<dbReference type="Gene3D" id="3.40.50.720">
    <property type="entry name" value="NAD(P)-binding Rossmann-like Domain"/>
    <property type="match status" value="1"/>
</dbReference>
<dbReference type="InterPro" id="IPR036291">
    <property type="entry name" value="NAD(P)-bd_dom_sf"/>
</dbReference>
<evidence type="ECO:0000313" key="2">
    <source>
        <dbReference type="EMBL" id="KAK4463435.1"/>
    </source>
</evidence>
<organism evidence="2 3">
    <name type="scientific">Cladorrhinum samala</name>
    <dbReference type="NCBI Taxonomy" id="585594"/>
    <lineage>
        <taxon>Eukaryota</taxon>
        <taxon>Fungi</taxon>
        <taxon>Dikarya</taxon>
        <taxon>Ascomycota</taxon>
        <taxon>Pezizomycotina</taxon>
        <taxon>Sordariomycetes</taxon>
        <taxon>Sordariomycetidae</taxon>
        <taxon>Sordariales</taxon>
        <taxon>Podosporaceae</taxon>
        <taxon>Cladorrhinum</taxon>
    </lineage>
</organism>
<protein>
    <submittedName>
        <fullName evidence="2">Uncharacterized protein</fullName>
    </submittedName>
</protein>
<name>A0AAV9HRH5_9PEZI</name>
<dbReference type="SUPFAM" id="SSF51735">
    <property type="entry name" value="NAD(P)-binding Rossmann-fold domains"/>
    <property type="match status" value="1"/>
</dbReference>
<dbReference type="PANTHER" id="PTHR47534">
    <property type="entry name" value="YALI0E05731P"/>
    <property type="match status" value="1"/>
</dbReference>
<proteinExistence type="predicted"/>
<dbReference type="Proteomes" id="UP001321749">
    <property type="component" value="Unassembled WGS sequence"/>
</dbReference>
<gene>
    <name evidence="2" type="ORF">QBC42DRAFT_324213</name>
</gene>
<accession>A0AAV9HRH5</accession>
<keyword evidence="1" id="KW-0560">Oxidoreductase</keyword>
<comment type="caution">
    <text evidence="2">The sequence shown here is derived from an EMBL/GenBank/DDBJ whole genome shotgun (WGS) entry which is preliminary data.</text>
</comment>
<sequence>MVSQTEVRASNAALAVSTTPRVAVFVGATDGIGKSTLQQLVSRGLPIRAYIVGRDEAAFRPVLDELRRVNESADLVFLQGQVSLLSDTKRVVDEIISREQSIDLLFLSSGFLPFRGHEKTSEGLELAFAVAYYSRQIFIRRLLPLLRAAANTGTGSYTPRVVNVLGTGVETKDLFLDDLDLQRPGRLNVPNFTGHIASRTSIALKRLAEKPENKGVVIVHSHPGSVSTNIFKKSWGDQWAEDGSKAPKFYNLVHSTPQEAGERSLYVITSAKYGGDGVPLQRGQEHGLTVKGELNGSLFCVGDSLDTLELGELLSFLESSGAGDVIWNKTEEIIGKYL</sequence>
<keyword evidence="3" id="KW-1185">Reference proteome</keyword>
<dbReference type="InterPro" id="IPR002347">
    <property type="entry name" value="SDR_fam"/>
</dbReference>
<dbReference type="InterPro" id="IPR052228">
    <property type="entry name" value="Sec_Metab_Biosynth_Oxidored"/>
</dbReference>
<reference evidence="2" key="1">
    <citation type="journal article" date="2023" name="Mol. Phylogenet. Evol.">
        <title>Genome-scale phylogeny and comparative genomics of the fungal order Sordariales.</title>
        <authorList>
            <person name="Hensen N."/>
            <person name="Bonometti L."/>
            <person name="Westerberg I."/>
            <person name="Brannstrom I.O."/>
            <person name="Guillou S."/>
            <person name="Cros-Aarteil S."/>
            <person name="Calhoun S."/>
            <person name="Haridas S."/>
            <person name="Kuo A."/>
            <person name="Mondo S."/>
            <person name="Pangilinan J."/>
            <person name="Riley R."/>
            <person name="LaButti K."/>
            <person name="Andreopoulos B."/>
            <person name="Lipzen A."/>
            <person name="Chen C."/>
            <person name="Yan M."/>
            <person name="Daum C."/>
            <person name="Ng V."/>
            <person name="Clum A."/>
            <person name="Steindorff A."/>
            <person name="Ohm R.A."/>
            <person name="Martin F."/>
            <person name="Silar P."/>
            <person name="Natvig D.O."/>
            <person name="Lalanne C."/>
            <person name="Gautier V."/>
            <person name="Ament-Velasquez S.L."/>
            <person name="Kruys A."/>
            <person name="Hutchinson M.I."/>
            <person name="Powell A.J."/>
            <person name="Barry K."/>
            <person name="Miller A.N."/>
            <person name="Grigoriev I.V."/>
            <person name="Debuchy R."/>
            <person name="Gladieux P."/>
            <person name="Hiltunen Thoren M."/>
            <person name="Johannesson H."/>
        </authorList>
    </citation>
    <scope>NUCLEOTIDE SEQUENCE</scope>
    <source>
        <strain evidence="2">PSN324</strain>
    </source>
</reference>
<evidence type="ECO:0000313" key="3">
    <source>
        <dbReference type="Proteomes" id="UP001321749"/>
    </source>
</evidence>
<dbReference type="PANTHER" id="PTHR47534:SF3">
    <property type="entry name" value="ALCOHOL DEHYDROGENASE-LIKE C-TERMINAL DOMAIN-CONTAINING PROTEIN"/>
    <property type="match status" value="1"/>
</dbReference>
<dbReference type="EMBL" id="MU864959">
    <property type="protein sequence ID" value="KAK4463435.1"/>
    <property type="molecule type" value="Genomic_DNA"/>
</dbReference>